<dbReference type="Proteomes" id="UP000198418">
    <property type="component" value="Unassembled WGS sequence"/>
</dbReference>
<name>A0A212RPJ6_RHOAC</name>
<gene>
    <name evidence="1" type="ORF">SAMN06265338_10650</name>
</gene>
<evidence type="ECO:0000313" key="1">
    <source>
        <dbReference type="EMBL" id="SNB74356.1"/>
    </source>
</evidence>
<dbReference type="Pfam" id="PF19653">
    <property type="entry name" value="DUF6156"/>
    <property type="match status" value="1"/>
</dbReference>
<reference evidence="2" key="1">
    <citation type="submission" date="2017-06" db="EMBL/GenBank/DDBJ databases">
        <authorList>
            <person name="Varghese N."/>
            <person name="Submissions S."/>
        </authorList>
    </citation>
    <scope>NUCLEOTIDE SEQUENCE [LARGE SCALE GENOMIC DNA]</scope>
    <source>
        <strain evidence="2">DSM 137</strain>
    </source>
</reference>
<evidence type="ECO:0008006" key="3">
    <source>
        <dbReference type="Google" id="ProtNLM"/>
    </source>
</evidence>
<accession>A0A212RPJ6</accession>
<dbReference type="InterPro" id="IPR046154">
    <property type="entry name" value="DUF6156"/>
</dbReference>
<dbReference type="RefSeq" id="WP_338064192.1">
    <property type="nucleotide sequence ID" value="NZ_FYDG01000006.1"/>
</dbReference>
<evidence type="ECO:0000313" key="2">
    <source>
        <dbReference type="Proteomes" id="UP000198418"/>
    </source>
</evidence>
<protein>
    <recommendedName>
        <fullName evidence="3">YD repeat-containing protein</fullName>
    </recommendedName>
</protein>
<dbReference type="EMBL" id="FYDG01000006">
    <property type="protein sequence ID" value="SNB74356.1"/>
    <property type="molecule type" value="Genomic_DNA"/>
</dbReference>
<dbReference type="AlphaFoldDB" id="A0A212RPJ6"/>
<proteinExistence type="predicted"/>
<keyword evidence="2" id="KW-1185">Reference proteome</keyword>
<sequence>MTTRYFLATNGVKLPLKLVNEIEPEALTNRNTFIRADYDDAGQLLRFDKLVYGDVELTHVYDYHASGALRRAEIVMLDEDPTVLDFPA</sequence>
<organism evidence="1 2">
    <name type="scientific">Rhodoblastus acidophilus</name>
    <name type="common">Rhodopseudomonas acidophila</name>
    <dbReference type="NCBI Taxonomy" id="1074"/>
    <lineage>
        <taxon>Bacteria</taxon>
        <taxon>Pseudomonadati</taxon>
        <taxon>Pseudomonadota</taxon>
        <taxon>Alphaproteobacteria</taxon>
        <taxon>Hyphomicrobiales</taxon>
        <taxon>Rhodoblastaceae</taxon>
        <taxon>Rhodoblastus</taxon>
    </lineage>
</organism>